<organism evidence="1 2">
    <name type="scientific">Citrus sinensis</name>
    <name type="common">Sweet orange</name>
    <name type="synonym">Citrus aurantium var. sinensis</name>
    <dbReference type="NCBI Taxonomy" id="2711"/>
    <lineage>
        <taxon>Eukaryota</taxon>
        <taxon>Viridiplantae</taxon>
        <taxon>Streptophyta</taxon>
        <taxon>Embryophyta</taxon>
        <taxon>Tracheophyta</taxon>
        <taxon>Spermatophyta</taxon>
        <taxon>Magnoliopsida</taxon>
        <taxon>eudicotyledons</taxon>
        <taxon>Gunneridae</taxon>
        <taxon>Pentapetalae</taxon>
        <taxon>rosids</taxon>
        <taxon>malvids</taxon>
        <taxon>Sapindales</taxon>
        <taxon>Rutaceae</taxon>
        <taxon>Aurantioideae</taxon>
        <taxon>Citrus</taxon>
    </lineage>
</organism>
<evidence type="ECO:0000313" key="2">
    <source>
        <dbReference type="Proteomes" id="UP000027120"/>
    </source>
</evidence>
<name>A0A067DP13_CITSI</name>
<proteinExistence type="predicted"/>
<evidence type="ECO:0000313" key="1">
    <source>
        <dbReference type="EMBL" id="KDO44689.1"/>
    </source>
</evidence>
<accession>A0A067DP13</accession>
<dbReference type="EMBL" id="KK785291">
    <property type="protein sequence ID" value="KDO44690.1"/>
    <property type="molecule type" value="Genomic_DNA"/>
</dbReference>
<protein>
    <submittedName>
        <fullName evidence="1">Uncharacterized protein</fullName>
    </submittedName>
</protein>
<dbReference type="Proteomes" id="UP000027120">
    <property type="component" value="Unassembled WGS sequence"/>
</dbReference>
<dbReference type="EMBL" id="KK785291">
    <property type="protein sequence ID" value="KDO44689.1"/>
    <property type="molecule type" value="Genomic_DNA"/>
</dbReference>
<feature type="non-terminal residue" evidence="1">
    <location>
        <position position="12"/>
    </location>
</feature>
<sequence>MQSKSSDGIISN</sequence>
<dbReference type="EMBL" id="KK785291">
    <property type="protein sequence ID" value="KDO44691.1"/>
    <property type="molecule type" value="Genomic_DNA"/>
</dbReference>
<reference evidence="1 2" key="1">
    <citation type="submission" date="2014-04" db="EMBL/GenBank/DDBJ databases">
        <authorList>
            <consortium name="International Citrus Genome Consortium"/>
            <person name="Gmitter F."/>
            <person name="Chen C."/>
            <person name="Farmerie W."/>
            <person name="Harkins T."/>
            <person name="Desany B."/>
            <person name="Mohiuddin M."/>
            <person name="Kodira C."/>
            <person name="Borodovsky M."/>
            <person name="Lomsadze A."/>
            <person name="Burns P."/>
            <person name="Jenkins J."/>
            <person name="Prochnik S."/>
            <person name="Shu S."/>
            <person name="Chapman J."/>
            <person name="Pitluck S."/>
            <person name="Schmutz J."/>
            <person name="Rokhsar D."/>
        </authorList>
    </citation>
    <scope>NUCLEOTIDE SEQUENCE</scope>
</reference>
<gene>
    <name evidence="1" type="ORF">CISIN_1g0265191mg</name>
</gene>
<keyword evidence="2" id="KW-1185">Reference proteome</keyword>